<feature type="region of interest" description="Disordered" evidence="1">
    <location>
        <begin position="42"/>
        <end position="141"/>
    </location>
</feature>
<evidence type="ECO:0000256" key="1">
    <source>
        <dbReference type="SAM" id="MobiDB-lite"/>
    </source>
</evidence>
<feature type="region of interest" description="Disordered" evidence="1">
    <location>
        <begin position="1"/>
        <end position="20"/>
    </location>
</feature>
<feature type="compositionally biased region" description="Low complexity" evidence="1">
    <location>
        <begin position="42"/>
        <end position="56"/>
    </location>
</feature>
<keyword evidence="3" id="KW-1185">Reference proteome</keyword>
<feature type="compositionally biased region" description="Polar residues" evidence="1">
    <location>
        <begin position="85"/>
        <end position="100"/>
    </location>
</feature>
<accession>A0A4U0RGD6</accession>
<reference evidence="2 3" key="1">
    <citation type="submission" date="2019-04" db="EMBL/GenBank/DDBJ databases">
        <title>Streptomyces oryziradicis sp. nov., a novel actinomycete isolated from rhizosphere soil of rice (Oryza sativa L.).</title>
        <authorList>
            <person name="Li C."/>
        </authorList>
    </citation>
    <scope>NUCLEOTIDE SEQUENCE [LARGE SCALE GENOMIC DNA]</scope>
    <source>
        <strain evidence="2 3">NEAU-C40</strain>
    </source>
</reference>
<dbReference type="RefSeq" id="WP_136731349.1">
    <property type="nucleotide sequence ID" value="NZ_SUMC01000210.1"/>
</dbReference>
<evidence type="ECO:0000313" key="3">
    <source>
        <dbReference type="Proteomes" id="UP000305778"/>
    </source>
</evidence>
<feature type="compositionally biased region" description="Polar residues" evidence="1">
    <location>
        <begin position="1"/>
        <end position="10"/>
    </location>
</feature>
<gene>
    <name evidence="2" type="ORF">FCI23_53315</name>
</gene>
<evidence type="ECO:0000313" key="2">
    <source>
        <dbReference type="EMBL" id="TJZ94601.1"/>
    </source>
</evidence>
<name>A0A4U0RGD6_9ACTN</name>
<dbReference type="AlphaFoldDB" id="A0A4U0RGD6"/>
<proteinExistence type="predicted"/>
<comment type="caution">
    <text evidence="2">The sequence shown here is derived from an EMBL/GenBank/DDBJ whole genome shotgun (WGS) entry which is preliminary data.</text>
</comment>
<dbReference type="EMBL" id="SUMC01000210">
    <property type="protein sequence ID" value="TJZ94601.1"/>
    <property type="molecule type" value="Genomic_DNA"/>
</dbReference>
<organism evidence="2 3">
    <name type="scientific">Actinacidiphila oryziradicis</name>
    <dbReference type="NCBI Taxonomy" id="2571141"/>
    <lineage>
        <taxon>Bacteria</taxon>
        <taxon>Bacillati</taxon>
        <taxon>Actinomycetota</taxon>
        <taxon>Actinomycetes</taxon>
        <taxon>Kitasatosporales</taxon>
        <taxon>Streptomycetaceae</taxon>
        <taxon>Actinacidiphila</taxon>
    </lineage>
</organism>
<sequence>MTPTFVTEMSQGRGRARRTGSAACKQAAHRRRQAEQVAQLRAVAARPAPTATSRTPEPVELPVPDDGPAGRIRAVGVRTRPTGDRLSSNWSTPPTRTSCWPSHGGGRERGVVTRPTSTSTDSCRACSMPSAHASTLEGVTG</sequence>
<protein>
    <submittedName>
        <fullName evidence="2">Uncharacterized protein</fullName>
    </submittedName>
</protein>
<dbReference type="Proteomes" id="UP000305778">
    <property type="component" value="Unassembled WGS sequence"/>
</dbReference>